<accession>A0A6S7H494</accession>
<evidence type="ECO:0000313" key="2">
    <source>
        <dbReference type="Proteomes" id="UP001152795"/>
    </source>
</evidence>
<keyword evidence="2" id="KW-1185">Reference proteome</keyword>
<dbReference type="OrthoDB" id="5989505at2759"/>
<protein>
    <submittedName>
        <fullName evidence="1">Uncharacterized protein</fullName>
    </submittedName>
</protein>
<reference evidence="1" key="1">
    <citation type="submission" date="2020-04" db="EMBL/GenBank/DDBJ databases">
        <authorList>
            <person name="Alioto T."/>
            <person name="Alioto T."/>
            <person name="Gomez Garrido J."/>
        </authorList>
    </citation>
    <scope>NUCLEOTIDE SEQUENCE</scope>
    <source>
        <strain evidence="1">A484AB</strain>
    </source>
</reference>
<comment type="caution">
    <text evidence="1">The sequence shown here is derived from an EMBL/GenBank/DDBJ whole genome shotgun (WGS) entry which is preliminary data.</text>
</comment>
<name>A0A6S7H494_PARCT</name>
<feature type="non-terminal residue" evidence="1">
    <location>
        <position position="1"/>
    </location>
</feature>
<proteinExistence type="predicted"/>
<dbReference type="AlphaFoldDB" id="A0A6S7H494"/>
<dbReference type="EMBL" id="CACRXK020003110">
    <property type="protein sequence ID" value="CAB3997486.1"/>
    <property type="molecule type" value="Genomic_DNA"/>
</dbReference>
<organism evidence="1 2">
    <name type="scientific">Paramuricea clavata</name>
    <name type="common">Red gorgonian</name>
    <name type="synonym">Violescent sea-whip</name>
    <dbReference type="NCBI Taxonomy" id="317549"/>
    <lineage>
        <taxon>Eukaryota</taxon>
        <taxon>Metazoa</taxon>
        <taxon>Cnidaria</taxon>
        <taxon>Anthozoa</taxon>
        <taxon>Octocorallia</taxon>
        <taxon>Malacalcyonacea</taxon>
        <taxon>Plexauridae</taxon>
        <taxon>Paramuricea</taxon>
    </lineage>
</organism>
<feature type="non-terminal residue" evidence="1">
    <location>
        <position position="468"/>
    </location>
</feature>
<sequence>VRDDSADHQNAGSRQEQIDKSTVKLQEISCTIFTFIFQSQAQVVGLLTVHPFESSDGMSSNFLHLTKSLIGARSRMDQPLIDLTLSISRYSRMRVRKRVESGLALERVDLLVKRRNDEARLLTMVPVLTTKNHHREIHTGYLGCSGLPLLCQTTLSSCWRWLLVDLQKMSLDSTVPSLAKFRSMGNKMNLALDVALREIYFNVNDRLDDAKTSSFRPPEGIDNANLEMVRRNLREKRDDMVEDEATALFEVFGTKQKIRINKILKDHGLYAPHNMANDLQYVITLPTADEIMNAQSGETVEGYTLENIELEYESIDNIDLARKAENLYGSERELSFEHVTLMKKTEWSKDSTIINETINVPRRCMKAIVMLFTNKTKTDSEEYVYPNIEKVKVTVEGVPNAVYSQEGRDAFLRSHFRIVNKKQWSKVHYKFKLPNEVLENTDVSRPFLTGIPTYSWPDPNTRHQGIIN</sequence>
<gene>
    <name evidence="1" type="ORF">PACLA_8A019420</name>
</gene>
<evidence type="ECO:0000313" key="1">
    <source>
        <dbReference type="EMBL" id="CAB3997486.1"/>
    </source>
</evidence>
<dbReference type="Proteomes" id="UP001152795">
    <property type="component" value="Unassembled WGS sequence"/>
</dbReference>